<evidence type="ECO:0000313" key="1">
    <source>
        <dbReference type="EMBL" id="CAG1861351.1"/>
    </source>
</evidence>
<organism evidence="1">
    <name type="scientific">Musa acuminata subsp. malaccensis</name>
    <name type="common">Wild banana</name>
    <name type="synonym">Musa malaccensis</name>
    <dbReference type="NCBI Taxonomy" id="214687"/>
    <lineage>
        <taxon>Eukaryota</taxon>
        <taxon>Viridiplantae</taxon>
        <taxon>Streptophyta</taxon>
        <taxon>Embryophyta</taxon>
        <taxon>Tracheophyta</taxon>
        <taxon>Spermatophyta</taxon>
        <taxon>Magnoliopsida</taxon>
        <taxon>Liliopsida</taxon>
        <taxon>Zingiberales</taxon>
        <taxon>Musaceae</taxon>
        <taxon>Musa</taxon>
    </lineage>
</organism>
<dbReference type="EMBL" id="HG996467">
    <property type="protein sequence ID" value="CAG1861351.1"/>
    <property type="molecule type" value="Genomic_DNA"/>
</dbReference>
<proteinExistence type="predicted"/>
<name>A0A8D7B6E6_MUSAM</name>
<gene>
    <name evidence="1" type="ORF">GSMUA_62450.1</name>
</gene>
<dbReference type="AlphaFoldDB" id="A0A8D7B6E6"/>
<accession>A0A8D7B6E6</accession>
<feature type="non-terminal residue" evidence="1">
    <location>
        <position position="177"/>
    </location>
</feature>
<sequence>MQQQLKITHHNCMKAKVPWRILHDYYCACQIPMHVYASCNRSTHVHSSTSTKPEEEQQMQRQQQLLLDACMLGIRHVGWRRGSTRRIATVLGVKLSDELRGRCIDAASAGVPLGLHLHNLHHVLGLRRQGGHFAAATPERHLGEHKGRHPDELHCHHGRPLADALVLAPASHGSLLL</sequence>
<protein>
    <submittedName>
        <fullName evidence="1">(wild Malaysian banana) hypothetical protein</fullName>
    </submittedName>
</protein>
<reference evidence="1" key="1">
    <citation type="submission" date="2021-03" db="EMBL/GenBank/DDBJ databases">
        <authorList>
            <consortium name="Genoscope - CEA"/>
            <person name="William W."/>
        </authorList>
    </citation>
    <scope>NUCLEOTIDE SEQUENCE</scope>
    <source>
        <strain evidence="1">Doubled-haploid Pahang</strain>
    </source>
</reference>